<reference evidence="1" key="1">
    <citation type="submission" date="2021-01" db="EMBL/GenBank/DDBJ databases">
        <authorList>
            <person name="Corre E."/>
            <person name="Pelletier E."/>
            <person name="Niang G."/>
            <person name="Scheremetjew M."/>
            <person name="Finn R."/>
            <person name="Kale V."/>
            <person name="Holt S."/>
            <person name="Cochrane G."/>
            <person name="Meng A."/>
            <person name="Brown T."/>
            <person name="Cohen L."/>
        </authorList>
    </citation>
    <scope>NUCLEOTIDE SEQUENCE</scope>
    <source>
        <strain evidence="1">NIES-381</strain>
    </source>
</reference>
<protein>
    <submittedName>
        <fullName evidence="1">Uncharacterized protein</fullName>
    </submittedName>
</protein>
<gene>
    <name evidence="1" type="ORF">EGYM00392_LOCUS12000</name>
</gene>
<accession>A0A7S1I4P3</accession>
<proteinExistence type="predicted"/>
<dbReference type="AlphaFoldDB" id="A0A7S1I4P3"/>
<dbReference type="EMBL" id="HBGA01033401">
    <property type="protein sequence ID" value="CAD9000925.1"/>
    <property type="molecule type" value="Transcribed_RNA"/>
</dbReference>
<evidence type="ECO:0000313" key="1">
    <source>
        <dbReference type="EMBL" id="CAD9000925.1"/>
    </source>
</evidence>
<organism evidence="1">
    <name type="scientific">Eutreptiella gymnastica</name>
    <dbReference type="NCBI Taxonomy" id="73025"/>
    <lineage>
        <taxon>Eukaryota</taxon>
        <taxon>Discoba</taxon>
        <taxon>Euglenozoa</taxon>
        <taxon>Euglenida</taxon>
        <taxon>Spirocuta</taxon>
        <taxon>Euglenophyceae</taxon>
        <taxon>Eutreptiales</taxon>
        <taxon>Eutreptiaceae</taxon>
        <taxon>Eutreptiella</taxon>
    </lineage>
</organism>
<name>A0A7S1I4P3_9EUGL</name>
<sequence length="184" mass="21575">MGIAQMPPNVDTKPAVRTLTSFDAAFNAFHYDVIHHSVVFPYCDLLDNFSWWISQLYMIYLCQVFYTNDIFAFTGVSTTNTQHRYYPRKWNLSATNDFFTTQIVLTLWERRHWKGYAWLSPSVPTARTSPKYTTPPDAFTKYLQQDTVFWRRNIEIRQSADGKPPLTEPVSFAGENWNTKFGFK</sequence>